<dbReference type="Gene3D" id="3.30.420.10">
    <property type="entry name" value="Ribonuclease H-like superfamily/Ribonuclease H"/>
    <property type="match status" value="1"/>
</dbReference>
<gene>
    <name evidence="3" type="ORF">CR513_17473</name>
</gene>
<feature type="domain" description="Integrase catalytic" evidence="2">
    <location>
        <begin position="1"/>
        <end position="78"/>
    </location>
</feature>
<dbReference type="Proteomes" id="UP000257109">
    <property type="component" value="Unassembled WGS sequence"/>
</dbReference>
<protein>
    <recommendedName>
        <fullName evidence="2">Integrase catalytic domain-containing protein</fullName>
    </recommendedName>
</protein>
<dbReference type="OrthoDB" id="1713704at2759"/>
<dbReference type="EMBL" id="QJKJ01003224">
    <property type="protein sequence ID" value="RDX99465.1"/>
    <property type="molecule type" value="Genomic_DNA"/>
</dbReference>
<comment type="caution">
    <text evidence="3">The sequence shown here is derived from an EMBL/GenBank/DDBJ whole genome shotgun (WGS) entry which is preliminary data.</text>
</comment>
<sequence>MPQQPILFGVPKTLISDQGSHFCNKVMASLLHKYGVGHRVATTYHPQTKWLSRSFQQGNQENATKDDQPQQEGLELTP</sequence>
<feature type="non-terminal residue" evidence="3">
    <location>
        <position position="1"/>
    </location>
</feature>
<keyword evidence="4" id="KW-1185">Reference proteome</keyword>
<evidence type="ECO:0000313" key="3">
    <source>
        <dbReference type="EMBL" id="RDX99465.1"/>
    </source>
</evidence>
<dbReference type="InterPro" id="IPR012337">
    <property type="entry name" value="RNaseH-like_sf"/>
</dbReference>
<organism evidence="3 4">
    <name type="scientific">Mucuna pruriens</name>
    <name type="common">Velvet bean</name>
    <name type="synonym">Dolichos pruriens</name>
    <dbReference type="NCBI Taxonomy" id="157652"/>
    <lineage>
        <taxon>Eukaryota</taxon>
        <taxon>Viridiplantae</taxon>
        <taxon>Streptophyta</taxon>
        <taxon>Embryophyta</taxon>
        <taxon>Tracheophyta</taxon>
        <taxon>Spermatophyta</taxon>
        <taxon>Magnoliopsida</taxon>
        <taxon>eudicotyledons</taxon>
        <taxon>Gunneridae</taxon>
        <taxon>Pentapetalae</taxon>
        <taxon>rosids</taxon>
        <taxon>fabids</taxon>
        <taxon>Fabales</taxon>
        <taxon>Fabaceae</taxon>
        <taxon>Papilionoideae</taxon>
        <taxon>50 kb inversion clade</taxon>
        <taxon>NPAAA clade</taxon>
        <taxon>indigoferoid/millettioid clade</taxon>
        <taxon>Phaseoleae</taxon>
        <taxon>Mucuna</taxon>
    </lineage>
</organism>
<reference evidence="3" key="1">
    <citation type="submission" date="2018-05" db="EMBL/GenBank/DDBJ databases">
        <title>Draft genome of Mucuna pruriens seed.</title>
        <authorList>
            <person name="Nnadi N.E."/>
            <person name="Vos R."/>
            <person name="Hasami M.H."/>
            <person name="Devisetty U.K."/>
            <person name="Aguiy J.C."/>
        </authorList>
    </citation>
    <scope>NUCLEOTIDE SEQUENCE [LARGE SCALE GENOMIC DNA]</scope>
    <source>
        <strain evidence="3">JCA_2017</strain>
    </source>
</reference>
<evidence type="ECO:0000259" key="2">
    <source>
        <dbReference type="PROSITE" id="PS50994"/>
    </source>
</evidence>
<evidence type="ECO:0000256" key="1">
    <source>
        <dbReference type="SAM" id="MobiDB-lite"/>
    </source>
</evidence>
<feature type="region of interest" description="Disordered" evidence="1">
    <location>
        <begin position="54"/>
        <end position="78"/>
    </location>
</feature>
<dbReference type="InterPro" id="IPR036397">
    <property type="entry name" value="RNaseH_sf"/>
</dbReference>
<dbReference type="GO" id="GO:0003676">
    <property type="term" value="F:nucleic acid binding"/>
    <property type="evidence" value="ECO:0007669"/>
    <property type="project" value="InterPro"/>
</dbReference>
<evidence type="ECO:0000313" key="4">
    <source>
        <dbReference type="Proteomes" id="UP000257109"/>
    </source>
</evidence>
<dbReference type="AlphaFoldDB" id="A0A371H9L5"/>
<dbReference type="InterPro" id="IPR001584">
    <property type="entry name" value="Integrase_cat-core"/>
</dbReference>
<dbReference type="PROSITE" id="PS50994">
    <property type="entry name" value="INTEGRASE"/>
    <property type="match status" value="1"/>
</dbReference>
<proteinExistence type="predicted"/>
<dbReference type="SUPFAM" id="SSF53098">
    <property type="entry name" value="Ribonuclease H-like"/>
    <property type="match status" value="1"/>
</dbReference>
<dbReference type="GO" id="GO:0015074">
    <property type="term" value="P:DNA integration"/>
    <property type="evidence" value="ECO:0007669"/>
    <property type="project" value="InterPro"/>
</dbReference>
<name>A0A371H9L5_MUCPR</name>
<accession>A0A371H9L5</accession>